<dbReference type="Pfam" id="PF00664">
    <property type="entry name" value="ABC_membrane"/>
    <property type="match status" value="1"/>
</dbReference>
<feature type="transmembrane region" description="Helical" evidence="10">
    <location>
        <begin position="779"/>
        <end position="809"/>
    </location>
</feature>
<dbReference type="InterPro" id="IPR036640">
    <property type="entry name" value="ABC1_TM_sf"/>
</dbReference>
<dbReference type="GO" id="GO:0005524">
    <property type="term" value="F:ATP binding"/>
    <property type="evidence" value="ECO:0007669"/>
    <property type="project" value="UniProtKB-KW"/>
</dbReference>
<feature type="transmembrane region" description="Helical" evidence="10">
    <location>
        <begin position="821"/>
        <end position="839"/>
    </location>
</feature>
<feature type="transmembrane region" description="Helical" evidence="10">
    <location>
        <begin position="701"/>
        <end position="722"/>
    </location>
</feature>
<dbReference type="CDD" id="cd03250">
    <property type="entry name" value="ABCC_MRP_domain1"/>
    <property type="match status" value="1"/>
</dbReference>
<dbReference type="InterPro" id="IPR017871">
    <property type="entry name" value="ABC_transporter-like_CS"/>
</dbReference>
<keyword evidence="14" id="KW-1185">Reference proteome</keyword>
<dbReference type="InterPro" id="IPR003593">
    <property type="entry name" value="AAA+_ATPase"/>
</dbReference>
<evidence type="ECO:0000256" key="8">
    <source>
        <dbReference type="ARBA" id="ARBA00023136"/>
    </source>
</evidence>
<dbReference type="AlphaFoldDB" id="A0A151JZL3"/>
<feature type="non-terminal residue" evidence="13">
    <location>
        <position position="1"/>
    </location>
</feature>
<evidence type="ECO:0000256" key="10">
    <source>
        <dbReference type="SAM" id="Phobius"/>
    </source>
</evidence>
<evidence type="ECO:0000256" key="1">
    <source>
        <dbReference type="ARBA" id="ARBA00004141"/>
    </source>
</evidence>
<dbReference type="InterPro" id="IPR003439">
    <property type="entry name" value="ABC_transporter-like_ATP-bd"/>
</dbReference>
<evidence type="ECO:0000256" key="5">
    <source>
        <dbReference type="ARBA" id="ARBA00022741"/>
    </source>
</evidence>
<evidence type="ECO:0000256" key="4">
    <source>
        <dbReference type="ARBA" id="ARBA00022737"/>
    </source>
</evidence>
<keyword evidence="4" id="KW-0677">Repeat</keyword>
<name>A0A151JZL3_9HYME</name>
<dbReference type="CDD" id="cd18580">
    <property type="entry name" value="ABC_6TM_ABCC_D2"/>
    <property type="match status" value="1"/>
</dbReference>
<dbReference type="EMBL" id="KQ981351">
    <property type="protein sequence ID" value="KYN42466.1"/>
    <property type="molecule type" value="Genomic_DNA"/>
</dbReference>
<dbReference type="FunFam" id="1.20.1560.10:FF:000014">
    <property type="entry name" value="Multidrug resistance-associated protein member 4"/>
    <property type="match status" value="1"/>
</dbReference>
<evidence type="ECO:0000256" key="9">
    <source>
        <dbReference type="SAM" id="MobiDB-lite"/>
    </source>
</evidence>
<dbReference type="InterPro" id="IPR050173">
    <property type="entry name" value="ABC_transporter_C-like"/>
</dbReference>
<feature type="region of interest" description="Disordered" evidence="9">
    <location>
        <begin position="1026"/>
        <end position="1049"/>
    </location>
</feature>
<feature type="transmembrane region" description="Helical" evidence="10">
    <location>
        <begin position="13"/>
        <end position="38"/>
    </location>
</feature>
<keyword evidence="6" id="KW-0067">ATP-binding</keyword>
<dbReference type="PROSITE" id="PS50893">
    <property type="entry name" value="ABC_TRANSPORTER_2"/>
    <property type="match status" value="1"/>
</dbReference>
<accession>A0A151JZL3</accession>
<evidence type="ECO:0000313" key="13">
    <source>
        <dbReference type="EMBL" id="KYN42466.1"/>
    </source>
</evidence>
<dbReference type="SMART" id="SM00382">
    <property type="entry name" value="AAA"/>
    <property type="match status" value="1"/>
</dbReference>
<evidence type="ECO:0000256" key="6">
    <source>
        <dbReference type="ARBA" id="ARBA00022840"/>
    </source>
</evidence>
<evidence type="ECO:0000256" key="3">
    <source>
        <dbReference type="ARBA" id="ARBA00022692"/>
    </source>
</evidence>
<feature type="compositionally biased region" description="Polar residues" evidence="9">
    <location>
        <begin position="1030"/>
        <end position="1049"/>
    </location>
</feature>
<reference evidence="13 14" key="1">
    <citation type="submission" date="2016-03" db="EMBL/GenBank/DDBJ databases">
        <title>Trachymyrmex septentrionalis WGS genome.</title>
        <authorList>
            <person name="Nygaard S."/>
            <person name="Hu H."/>
            <person name="Boomsma J."/>
            <person name="Zhang G."/>
        </authorList>
    </citation>
    <scope>NUCLEOTIDE SEQUENCE [LARGE SCALE GENOMIC DNA]</scope>
    <source>
        <strain evidence="13">Tsep2-gDNA-1</strain>
        <tissue evidence="13">Whole body</tissue>
    </source>
</reference>
<dbReference type="STRING" id="34720.A0A151JZL3"/>
<feature type="transmembrane region" description="Helical" evidence="10">
    <location>
        <begin position="99"/>
        <end position="123"/>
    </location>
</feature>
<dbReference type="PROSITE" id="PS50929">
    <property type="entry name" value="ABC_TM1F"/>
    <property type="match status" value="2"/>
</dbReference>
<feature type="transmembrane region" description="Helical" evidence="10">
    <location>
        <begin position="594"/>
        <end position="620"/>
    </location>
</feature>
<dbReference type="GO" id="GO:0140359">
    <property type="term" value="F:ABC-type transporter activity"/>
    <property type="evidence" value="ECO:0007669"/>
    <property type="project" value="InterPro"/>
</dbReference>
<dbReference type="SUPFAM" id="SSF52540">
    <property type="entry name" value="P-loop containing nucleoside triphosphate hydrolases"/>
    <property type="match status" value="2"/>
</dbReference>
<dbReference type="FunFam" id="3.40.50.300:FF:000973">
    <property type="entry name" value="Multidrug resistance-associated protein 4"/>
    <property type="match status" value="1"/>
</dbReference>
<dbReference type="Gene3D" id="1.20.1560.10">
    <property type="entry name" value="ABC transporter type 1, transmembrane domain"/>
    <property type="match status" value="2"/>
</dbReference>
<feature type="domain" description="ABC transmembrane type-1" evidence="12">
    <location>
        <begin position="1"/>
        <end position="129"/>
    </location>
</feature>
<evidence type="ECO:0000256" key="7">
    <source>
        <dbReference type="ARBA" id="ARBA00022989"/>
    </source>
</evidence>
<dbReference type="Pfam" id="PF00005">
    <property type="entry name" value="ABC_tran"/>
    <property type="match status" value="1"/>
</dbReference>
<feature type="domain" description="ABC transmembrane type-1" evidence="12">
    <location>
        <begin position="606"/>
        <end position="806"/>
    </location>
</feature>
<dbReference type="InterPro" id="IPR011527">
    <property type="entry name" value="ABC1_TM_dom"/>
</dbReference>
<dbReference type="GO" id="GO:0016020">
    <property type="term" value="C:membrane"/>
    <property type="evidence" value="ECO:0007669"/>
    <property type="project" value="UniProtKB-SubCell"/>
</dbReference>
<evidence type="ECO:0000256" key="2">
    <source>
        <dbReference type="ARBA" id="ARBA00022448"/>
    </source>
</evidence>
<keyword evidence="8 10" id="KW-0472">Membrane</keyword>
<keyword evidence="7 10" id="KW-1133">Transmembrane helix</keyword>
<keyword evidence="3 10" id="KW-0812">Transmembrane</keyword>
<dbReference type="Proteomes" id="UP000078541">
    <property type="component" value="Unassembled WGS sequence"/>
</dbReference>
<dbReference type="PROSITE" id="PS00211">
    <property type="entry name" value="ABC_TRANSPORTER_1"/>
    <property type="match status" value="1"/>
</dbReference>
<dbReference type="PANTHER" id="PTHR24223">
    <property type="entry name" value="ATP-BINDING CASSETTE SUB-FAMILY C"/>
    <property type="match status" value="1"/>
</dbReference>
<organism evidence="13 14">
    <name type="scientific">Trachymyrmex septentrionalis</name>
    <dbReference type="NCBI Taxonomy" id="34720"/>
    <lineage>
        <taxon>Eukaryota</taxon>
        <taxon>Metazoa</taxon>
        <taxon>Ecdysozoa</taxon>
        <taxon>Arthropoda</taxon>
        <taxon>Hexapoda</taxon>
        <taxon>Insecta</taxon>
        <taxon>Pterygota</taxon>
        <taxon>Neoptera</taxon>
        <taxon>Endopterygota</taxon>
        <taxon>Hymenoptera</taxon>
        <taxon>Apocrita</taxon>
        <taxon>Aculeata</taxon>
        <taxon>Formicoidea</taxon>
        <taxon>Formicidae</taxon>
        <taxon>Myrmicinae</taxon>
        <taxon>Trachymyrmex</taxon>
    </lineage>
</organism>
<gene>
    <name evidence="13" type="ORF">ALC56_03096</name>
</gene>
<protein>
    <submittedName>
        <fullName evidence="13">Multidrug resistance-associated protein 4</fullName>
    </submittedName>
</protein>
<feature type="domain" description="ABC transporter" evidence="11">
    <location>
        <begin position="227"/>
        <end position="472"/>
    </location>
</feature>
<comment type="subcellular location">
    <subcellularLocation>
        <location evidence="1">Membrane</location>
        <topology evidence="1">Multi-pass membrane protein</topology>
    </subcellularLocation>
</comment>
<evidence type="ECO:0000259" key="12">
    <source>
        <dbReference type="PROSITE" id="PS50929"/>
    </source>
</evidence>
<dbReference type="Gene3D" id="3.40.50.300">
    <property type="entry name" value="P-loop containing nucleotide triphosphate hydrolases"/>
    <property type="match status" value="2"/>
</dbReference>
<dbReference type="SUPFAM" id="SSF90123">
    <property type="entry name" value="ABC transporter transmembrane region"/>
    <property type="match status" value="1"/>
</dbReference>
<keyword evidence="5" id="KW-0547">Nucleotide-binding</keyword>
<dbReference type="GO" id="GO:0016887">
    <property type="term" value="F:ATP hydrolysis activity"/>
    <property type="evidence" value="ECO:0007669"/>
    <property type="project" value="InterPro"/>
</dbReference>
<proteinExistence type="predicted"/>
<sequence>QTAIIGTIMWQKVGISCLVGIGTLLIIVLPGQGTLSFLNLKLRIIIAPLTDRRVQLMSELIAGIQVVKMYAWEKPFSQIVSVIRKLEIHQIKFSSYVRAAYLAIIVFTERLTVYFTLITFVLMGNNLTADVTYEMSTYFNILQLVVALYFPQGLILLGESIVSFNRLEDFLLMDEVNTRRFSENTPQFKSQKSKEETNVENQIDRYSRNGSVVLSEHQRLSDLPVYVKLQGVSANWISGQLPPTLCNINLTIKPGQLCAVVGAVGSGKSSILHLLLKELNPGTGSVILTQGSSKYNFPGNLSTGYFTNNPNLRISYASQEPWLFGGTVRDNILFGQSYDKARYAQVANVCALTKDFRQFPQGDMTMVGDRGVSLSGGQRARINLARAVYRQADVYLLDDPLSAVDTRVARHLYGKCITEYLHGKTRILVTHQLQFLKRADHIVVLDRGFVKMQGNYNELVQSNKDFIGMLDNLIQAQRNEEDMRRASEISKRIIITRQISRLSTTSSIAHSDTNDSDYVENSPEAEMSAHGRVADRVYKEYLHNGGNNFTLSVLLMIFIISQIATTGNDYWLSYRRIENTSDVTQFANMYNNSFLGSIFTLNAIHVYTFCIIACIATTLFRSFLYMKVSMNSSINLHNIMFFKLLQTRMSFFHNNPSGRILNRFSKDMGIMDEWLPKLMLEAIQGFCVVCGIMIMEAIINQWMLILIAILVIVFFFATKCYMKVGQDLKRLEGVMKSPIFSYVNATLNGLPTIRSSGIEIEKLMRKRFDELQDRHSGTWYLFLTCVTAFAVVADLIMCLFLACICFSLIPMNETGNVAGSKAGLAMSSLILIVCVQYTIKQFRESVSLMTCVERILQYTNLPKKEPIISDNPPPPTWPSQGQLILKDVNMKYHMDDPPVLKYVTRVHQIMVGYDNICFILNSRLIESKFFQIKSDCTDALIQDTIRSSFKECTVITIAHRLNTIIDSNRIIVMENGSIVEFGCPYELLHDKPNGYFSQMVEKTGNQMAQSLLEQAKKACEKNNDHRELNLSPQNTECESDTTLTEQTTL</sequence>
<evidence type="ECO:0000259" key="11">
    <source>
        <dbReference type="PROSITE" id="PS50893"/>
    </source>
</evidence>
<dbReference type="InterPro" id="IPR027417">
    <property type="entry name" value="P-loop_NTPase"/>
</dbReference>
<dbReference type="InterPro" id="IPR044726">
    <property type="entry name" value="ABCC_6TM_D2"/>
</dbReference>
<keyword evidence="2" id="KW-0813">Transport</keyword>
<dbReference type="PANTHER" id="PTHR24223:SF415">
    <property type="entry name" value="FI20190P1"/>
    <property type="match status" value="1"/>
</dbReference>
<feature type="transmembrane region" description="Helical" evidence="10">
    <location>
        <begin position="135"/>
        <end position="157"/>
    </location>
</feature>
<evidence type="ECO:0000313" key="14">
    <source>
        <dbReference type="Proteomes" id="UP000078541"/>
    </source>
</evidence>